<dbReference type="EMBL" id="AZIM01004469">
    <property type="protein sequence ID" value="ETE60704.1"/>
    <property type="molecule type" value="Genomic_DNA"/>
</dbReference>
<evidence type="ECO:0000313" key="1">
    <source>
        <dbReference type="EMBL" id="ETE60704.1"/>
    </source>
</evidence>
<gene>
    <name evidence="1" type="ORF">L345_13551</name>
</gene>
<sequence length="49" mass="5678">MGTFIQFWLMTTSDLILTKLKLPAISQTPRRGLLKVPPPNRFPKVQIRQ</sequence>
<accession>V8NEK2</accession>
<organism evidence="1 2">
    <name type="scientific">Ophiophagus hannah</name>
    <name type="common">King cobra</name>
    <name type="synonym">Naja hannah</name>
    <dbReference type="NCBI Taxonomy" id="8665"/>
    <lineage>
        <taxon>Eukaryota</taxon>
        <taxon>Metazoa</taxon>
        <taxon>Chordata</taxon>
        <taxon>Craniata</taxon>
        <taxon>Vertebrata</taxon>
        <taxon>Euteleostomi</taxon>
        <taxon>Lepidosauria</taxon>
        <taxon>Squamata</taxon>
        <taxon>Bifurcata</taxon>
        <taxon>Unidentata</taxon>
        <taxon>Episquamata</taxon>
        <taxon>Toxicofera</taxon>
        <taxon>Serpentes</taxon>
        <taxon>Colubroidea</taxon>
        <taxon>Elapidae</taxon>
        <taxon>Elapinae</taxon>
        <taxon>Ophiophagus</taxon>
    </lineage>
</organism>
<name>V8NEK2_OPHHA</name>
<proteinExistence type="predicted"/>
<comment type="caution">
    <text evidence="1">The sequence shown here is derived from an EMBL/GenBank/DDBJ whole genome shotgun (WGS) entry which is preliminary data.</text>
</comment>
<feature type="non-terminal residue" evidence="1">
    <location>
        <position position="1"/>
    </location>
</feature>
<dbReference type="Proteomes" id="UP000018936">
    <property type="component" value="Unassembled WGS sequence"/>
</dbReference>
<evidence type="ECO:0000313" key="2">
    <source>
        <dbReference type="Proteomes" id="UP000018936"/>
    </source>
</evidence>
<protein>
    <submittedName>
        <fullName evidence="1">Uncharacterized protein</fullName>
    </submittedName>
</protein>
<keyword evidence="2" id="KW-1185">Reference proteome</keyword>
<reference evidence="1 2" key="1">
    <citation type="journal article" date="2013" name="Proc. Natl. Acad. Sci. U.S.A.">
        <title>The king cobra genome reveals dynamic gene evolution and adaptation in the snake venom system.</title>
        <authorList>
            <person name="Vonk F.J."/>
            <person name="Casewell N.R."/>
            <person name="Henkel C.V."/>
            <person name="Heimberg A.M."/>
            <person name="Jansen H.J."/>
            <person name="McCleary R.J."/>
            <person name="Kerkkamp H.M."/>
            <person name="Vos R.A."/>
            <person name="Guerreiro I."/>
            <person name="Calvete J.J."/>
            <person name="Wuster W."/>
            <person name="Woods A.E."/>
            <person name="Logan J.M."/>
            <person name="Harrison R.A."/>
            <person name="Castoe T.A."/>
            <person name="de Koning A.P."/>
            <person name="Pollock D.D."/>
            <person name="Yandell M."/>
            <person name="Calderon D."/>
            <person name="Renjifo C."/>
            <person name="Currier R.B."/>
            <person name="Salgado D."/>
            <person name="Pla D."/>
            <person name="Sanz L."/>
            <person name="Hyder A.S."/>
            <person name="Ribeiro J.M."/>
            <person name="Arntzen J.W."/>
            <person name="van den Thillart G.E."/>
            <person name="Boetzer M."/>
            <person name="Pirovano W."/>
            <person name="Dirks R.P."/>
            <person name="Spaink H.P."/>
            <person name="Duboule D."/>
            <person name="McGlinn E."/>
            <person name="Kini R.M."/>
            <person name="Richardson M.K."/>
        </authorList>
    </citation>
    <scope>NUCLEOTIDE SEQUENCE</scope>
    <source>
        <tissue evidence="1">Blood</tissue>
    </source>
</reference>
<dbReference type="AlphaFoldDB" id="V8NEK2"/>